<dbReference type="AlphaFoldDB" id="A0A380BV41"/>
<keyword evidence="3" id="KW-1185">Reference proteome</keyword>
<reference evidence="2 3" key="1">
    <citation type="submission" date="2018-06" db="EMBL/GenBank/DDBJ databases">
        <authorList>
            <consortium name="Pathogen Informatics"/>
            <person name="Doyle S."/>
        </authorList>
    </citation>
    <scope>NUCLEOTIDE SEQUENCE [LARGE SCALE GENOMIC DNA]</scope>
    <source>
        <strain evidence="3">ATCC 11859 / DSM 33 / NCIB 8841 / NCTC 4822</strain>
    </source>
</reference>
<organism evidence="2 3">
    <name type="scientific">Sporosarcina pasteurii</name>
    <name type="common">Bacillus pasteurii</name>
    <dbReference type="NCBI Taxonomy" id="1474"/>
    <lineage>
        <taxon>Bacteria</taxon>
        <taxon>Bacillati</taxon>
        <taxon>Bacillota</taxon>
        <taxon>Bacilli</taxon>
        <taxon>Bacillales</taxon>
        <taxon>Caryophanaceae</taxon>
        <taxon>Sporosarcina</taxon>
    </lineage>
</organism>
<dbReference type="EMBL" id="UGYZ01000002">
    <property type="protein sequence ID" value="SUJ07592.1"/>
    <property type="molecule type" value="Genomic_DNA"/>
</dbReference>
<gene>
    <name evidence="2" type="ORF">NCTC4822_01812</name>
</gene>
<dbReference type="RefSeq" id="WP_115361482.1">
    <property type="nucleotide sequence ID" value="NZ_CP038012.1"/>
</dbReference>
<dbReference type="Gene3D" id="2.70.70.10">
    <property type="entry name" value="Glucose Permease (Domain IIA)"/>
    <property type="match status" value="1"/>
</dbReference>
<dbReference type="SUPFAM" id="SSF51261">
    <property type="entry name" value="Duplicated hybrid motif"/>
    <property type="match status" value="1"/>
</dbReference>
<evidence type="ECO:0000313" key="3">
    <source>
        <dbReference type="Proteomes" id="UP000254519"/>
    </source>
</evidence>
<protein>
    <recommendedName>
        <fullName evidence="1">M23ase beta-sheet core domain-containing protein</fullName>
    </recommendedName>
</protein>
<dbReference type="InterPro" id="IPR011055">
    <property type="entry name" value="Dup_hybrid_motif"/>
</dbReference>
<accession>A0A380BV41</accession>
<dbReference type="OrthoDB" id="2965564at2"/>
<dbReference type="Proteomes" id="UP000254519">
    <property type="component" value="Unassembled WGS sequence"/>
</dbReference>
<sequence length="180" mass="20067">MKWKTKWLLAFILVLGIVGVTKLEELGIIHKPVSQYVTTGQDFLVMKKWVASMLDNPEDELLAVNYENSLLGTYESMQPFKEGVIISYPQPIAIEAQRDGLVIFTGIKRQTGKTITVLYDDGDEVTYGFVGSFSKLPYTSVKRGDTLALMEEEALFFMVKRDGANLDASLLPAYLSGSVE</sequence>
<dbReference type="InterPro" id="IPR016047">
    <property type="entry name" value="M23ase_b-sheet_dom"/>
</dbReference>
<feature type="domain" description="M23ase beta-sheet core" evidence="1">
    <location>
        <begin position="81"/>
        <end position="154"/>
    </location>
</feature>
<name>A0A380BV41_SPOPA</name>
<evidence type="ECO:0000259" key="1">
    <source>
        <dbReference type="Pfam" id="PF01551"/>
    </source>
</evidence>
<proteinExistence type="predicted"/>
<dbReference type="Pfam" id="PF01551">
    <property type="entry name" value="Peptidase_M23"/>
    <property type="match status" value="1"/>
</dbReference>
<evidence type="ECO:0000313" key="2">
    <source>
        <dbReference type="EMBL" id="SUJ07592.1"/>
    </source>
</evidence>